<dbReference type="SMART" id="SM00320">
    <property type="entry name" value="WD40"/>
    <property type="match status" value="4"/>
</dbReference>
<dbReference type="EC" id="3.1.-.-" evidence="4"/>
<evidence type="ECO:0000256" key="1">
    <source>
        <dbReference type="ARBA" id="ARBA00003496"/>
    </source>
</evidence>
<feature type="domain" description="GPI inositol-deacylase PGAP1-like alpha/beta" evidence="6">
    <location>
        <begin position="68"/>
        <end position="197"/>
    </location>
</feature>
<dbReference type="Gene3D" id="3.40.50.1820">
    <property type="entry name" value="alpha/beta hydrolase"/>
    <property type="match status" value="1"/>
</dbReference>
<protein>
    <recommendedName>
        <fullName evidence="2 4">GPI inositol-deacylase</fullName>
        <ecNumber evidence="4">3.1.-.-</ecNumber>
    </recommendedName>
</protein>
<dbReference type="PANTHER" id="PTHR10039">
    <property type="entry name" value="AMELOGENIN"/>
    <property type="match status" value="1"/>
</dbReference>
<dbReference type="Pfam" id="PF22939">
    <property type="entry name" value="WHD_GPIID"/>
    <property type="match status" value="1"/>
</dbReference>
<comment type="caution">
    <text evidence="9">The sequence shown here is derived from an EMBL/GenBank/DDBJ whole genome shotgun (WGS) entry which is preliminary data.</text>
</comment>
<dbReference type="InterPro" id="IPR001680">
    <property type="entry name" value="WD40_rpt"/>
</dbReference>
<keyword evidence="4" id="KW-0813">Transport</keyword>
<organism evidence="9 10">
    <name type="scientific">Lasiosphaeris hirsuta</name>
    <dbReference type="NCBI Taxonomy" id="260670"/>
    <lineage>
        <taxon>Eukaryota</taxon>
        <taxon>Fungi</taxon>
        <taxon>Dikarya</taxon>
        <taxon>Ascomycota</taxon>
        <taxon>Pezizomycotina</taxon>
        <taxon>Sordariomycetes</taxon>
        <taxon>Sordariomycetidae</taxon>
        <taxon>Sordariales</taxon>
        <taxon>Lasiosphaeriaceae</taxon>
        <taxon>Lasiosphaeris</taxon>
    </lineage>
</organism>
<dbReference type="Pfam" id="PF07819">
    <property type="entry name" value="PGAP1"/>
    <property type="match status" value="1"/>
</dbReference>
<dbReference type="SUPFAM" id="SSF53474">
    <property type="entry name" value="alpha/beta-Hydrolases"/>
    <property type="match status" value="1"/>
</dbReference>
<sequence length="1710" mass="186894">MDQVPITSSFARFLSRAGGRKEPIRTETGSSSISLSVSSLGPSDDKGPLGLETLYEPQLPANAVADLVFIHGLGGGSRKTWSFSPDPAHFWPRAWLADDGDFAGSVRIHAFGYRADWGGRQSMLNIHDFAQSLLGELRNHQSVRRTSTRIILVGHSMGGCVAKKVYILARQSSAAADFAKRIHSIFFLATPHRGSDLAAVLENMLVVACGKKPFVADLTPNSAALSAINDAFRHVSPDLRLWSFYETLPVRGRAGIVNRIVVEKHSATLGYHNEECAAMDADHRHVCKFDTPADHNYRILRNALLTAVDMIRADLSADCEANSDCGGMIEHSKPSLAGLPVLSPTEAVSCLQTFLGIRDSLEGDLATLQVLRQPGSCRWFTDQASFVSWKTGVGPAVLWLVGRPAAGKSVLSSHVIDELRQPLRGSYCSYFIFRHSRTGESTLSDCFRSLAFQMAVQDRLVREALLRLAHDDGLVWDKADDGSVWRRLFPGCIFKLPPSALQQHFWVVDGIDECVRFSSLFTKRLLATFPQGLKFFATSRRLEEIERGLAALGPGAAVQVLSEADTLEDMRLFVDTQLSELGRPESPEDRELMCAKILEKSSGSFLWTRLVVQAFSTVWTSEAMDSVLNEVPADLFELYARMTRSIETDARKMALARPILTWVALASRALTVEELRCAVKLDVNQTLQNAAKAVLDLCGQLVFVDQDGRVHLVHETAREFLFRAHIFGQKLAVVKKEGHTRLGSVLLRYLAGAVLKPPRQPKMHRSNGWNPRAPAKHLTAEPASVDNSLLSYASSFFSDHVYRAASADDTLMGDLCAFFKTRNVLSWIEHIARSGDLMNVTQTTINLREYHSRRLKYVPQTDPSIQLVDRWVTDLIRVAAKFSAQLLACPSSIHHLIPPLCPSDSIIFQTFAARHIGSLPASSASTLVVKGLPSGSWDDCLIRTDFEKGQATAVGHGDHFFAIGLSTGQIWLYDAGSVQLTRKMEHQERVKILQFSSDNVYLASCGTKQLTVWEPKMGAMIHSFQLQSPPLAITFFGSHEVVCALQSCEMIKWNVATADQDSVSLRDTSFNNQDDYAYPLGRGVYPTQPPSRAAFLSRDDGVLLAFGYRSCPVLVWDVLELQLVGVCQIDENPNGVNDMIFNPNPEIPVLVVSSQHGDLCVWDYTTKELQHRRLYAFASSLACSANGRSLIAGGNQGLIEVFEFERAHDGTSTALTLIYRTQHPLDGLVRGVSFSPDGRRFVDVHNQQGRVWAPAALVKKMDSELESELGSGAVDAPTFAQNPSAGMIDIMGELRVTSPLVVSTDRDFIVAGKSNGDVAFFSTVDAQEVGVLYGHGRGSSIVSVALGAPRGFVASADNSGHVLVVHVGTLSKYRPGQHHVILDRRFGDVVTQVLLNSSADRVLVCGRYTERSWEIPSEASTIPALDSKLNRVMDSRPDPPLKDGTVPALRLIFQHPTNSAWYVAVMASIARVYSWTDSAELTSSKGIQLERALSRDELGGSTSSYHVGPGFVIEHLRASDRSPSHVYLWPATAFDPSTDPASPVRPNAEPTLAGLGTSMFKVLGVTGVSTVVFLNVDLWVCSAELQTVAASTQSVRHASLPTNITHLSERTSSSLLVPPSQNRPSATTLIPRHFFALNEWRTALGDISGTLIPAAHTSSPARGGSGDIVAFSNKNGVVVIKGGLGIRETMTSAASTGFTSRHDNKGHSHV</sequence>
<keyword evidence="10" id="KW-1185">Reference proteome</keyword>
<dbReference type="Gene3D" id="2.130.10.10">
    <property type="entry name" value="YVTN repeat-like/Quinoprotein amine dehydrogenase"/>
    <property type="match status" value="2"/>
</dbReference>
<keyword evidence="4" id="KW-0472">Membrane</keyword>
<dbReference type="PANTHER" id="PTHR10039:SF16">
    <property type="entry name" value="GPI INOSITOL-DEACYLASE"/>
    <property type="match status" value="1"/>
</dbReference>
<proteinExistence type="inferred from homology"/>
<keyword evidence="4" id="KW-0653">Protein transport</keyword>
<keyword evidence="4" id="KW-0378">Hydrolase</keyword>
<evidence type="ECO:0000259" key="6">
    <source>
        <dbReference type="Pfam" id="PF07819"/>
    </source>
</evidence>
<evidence type="ECO:0000256" key="4">
    <source>
        <dbReference type="RuleBase" id="RU365011"/>
    </source>
</evidence>
<comment type="subcellular location">
    <subcellularLocation>
        <location evidence="4">Endoplasmic reticulum membrane</location>
    </subcellularLocation>
</comment>
<feature type="domain" description="Nephrocystin 3-like N-terminal" evidence="8">
    <location>
        <begin position="375"/>
        <end position="540"/>
    </location>
</feature>
<dbReference type="GO" id="GO:0015031">
    <property type="term" value="P:protein transport"/>
    <property type="evidence" value="ECO:0007669"/>
    <property type="project" value="UniProtKB-KW"/>
</dbReference>
<dbReference type="EMBL" id="JAUKUA010000006">
    <property type="protein sequence ID" value="KAK0707379.1"/>
    <property type="molecule type" value="Genomic_DNA"/>
</dbReference>
<evidence type="ECO:0000256" key="3">
    <source>
        <dbReference type="ARBA" id="ARBA00022737"/>
    </source>
</evidence>
<dbReference type="InterPro" id="IPR056884">
    <property type="entry name" value="NPHP3-like_N"/>
</dbReference>
<feature type="domain" description="GPI inositol-deacylase winged helix" evidence="7">
    <location>
        <begin position="650"/>
        <end position="723"/>
    </location>
</feature>
<dbReference type="GO" id="GO:0016788">
    <property type="term" value="F:hydrolase activity, acting on ester bonds"/>
    <property type="evidence" value="ECO:0007669"/>
    <property type="project" value="InterPro"/>
</dbReference>
<dbReference type="SUPFAM" id="SSF101908">
    <property type="entry name" value="Putative isomerase YbhE"/>
    <property type="match status" value="1"/>
</dbReference>
<accession>A0AA40A1K0</accession>
<comment type="similarity">
    <text evidence="4">Belongs to the GPI inositol-deacylase family.</text>
</comment>
<evidence type="ECO:0000256" key="2">
    <source>
        <dbReference type="ARBA" id="ARBA00015856"/>
    </source>
</evidence>
<keyword evidence="3" id="KW-0677">Repeat</keyword>
<feature type="region of interest" description="Disordered" evidence="5">
    <location>
        <begin position="21"/>
        <end position="44"/>
    </location>
</feature>
<evidence type="ECO:0000259" key="7">
    <source>
        <dbReference type="Pfam" id="PF22939"/>
    </source>
</evidence>
<evidence type="ECO:0000313" key="10">
    <source>
        <dbReference type="Proteomes" id="UP001172102"/>
    </source>
</evidence>
<dbReference type="Pfam" id="PF24883">
    <property type="entry name" value="NPHP3_N"/>
    <property type="match status" value="1"/>
</dbReference>
<name>A0AA40A1K0_9PEZI</name>
<dbReference type="InterPro" id="IPR027417">
    <property type="entry name" value="P-loop_NTPase"/>
</dbReference>
<evidence type="ECO:0000313" key="9">
    <source>
        <dbReference type="EMBL" id="KAK0707379.1"/>
    </source>
</evidence>
<dbReference type="SUPFAM" id="SSF52540">
    <property type="entry name" value="P-loop containing nucleoside triphosphate hydrolases"/>
    <property type="match status" value="1"/>
</dbReference>
<dbReference type="InterPro" id="IPR029058">
    <property type="entry name" value="AB_hydrolase_fold"/>
</dbReference>
<keyword evidence="4" id="KW-0256">Endoplasmic reticulum</keyword>
<dbReference type="InterPro" id="IPR054471">
    <property type="entry name" value="GPIID_WHD"/>
</dbReference>
<evidence type="ECO:0000256" key="5">
    <source>
        <dbReference type="SAM" id="MobiDB-lite"/>
    </source>
</evidence>
<dbReference type="Proteomes" id="UP001172102">
    <property type="component" value="Unassembled WGS sequence"/>
</dbReference>
<gene>
    <name evidence="9" type="ORF">B0H67DRAFT_647567</name>
</gene>
<reference evidence="9" key="1">
    <citation type="submission" date="2023-06" db="EMBL/GenBank/DDBJ databases">
        <title>Genome-scale phylogeny and comparative genomics of the fungal order Sordariales.</title>
        <authorList>
            <consortium name="Lawrence Berkeley National Laboratory"/>
            <person name="Hensen N."/>
            <person name="Bonometti L."/>
            <person name="Westerberg I."/>
            <person name="Brannstrom I.O."/>
            <person name="Guillou S."/>
            <person name="Cros-Aarteil S."/>
            <person name="Calhoun S."/>
            <person name="Haridas S."/>
            <person name="Kuo A."/>
            <person name="Mondo S."/>
            <person name="Pangilinan J."/>
            <person name="Riley R."/>
            <person name="Labutti K."/>
            <person name="Andreopoulos B."/>
            <person name="Lipzen A."/>
            <person name="Chen C."/>
            <person name="Yanf M."/>
            <person name="Daum C."/>
            <person name="Ng V."/>
            <person name="Clum A."/>
            <person name="Steindorff A."/>
            <person name="Ohm R."/>
            <person name="Martin F."/>
            <person name="Silar P."/>
            <person name="Natvig D."/>
            <person name="Lalanne C."/>
            <person name="Gautier V."/>
            <person name="Ament-Velasquez S.L."/>
            <person name="Kruys A."/>
            <person name="Hutchinson M.I."/>
            <person name="Powell A.J."/>
            <person name="Barry K."/>
            <person name="Miller A.N."/>
            <person name="Grigoriev I.V."/>
            <person name="Debuchy R."/>
            <person name="Gladieux P."/>
            <person name="Thoren M.H."/>
            <person name="Johannesson H."/>
        </authorList>
    </citation>
    <scope>NUCLEOTIDE SEQUENCE</scope>
    <source>
        <strain evidence="9">SMH4607-1</strain>
    </source>
</reference>
<evidence type="ECO:0000259" key="8">
    <source>
        <dbReference type="Pfam" id="PF24883"/>
    </source>
</evidence>
<dbReference type="InterPro" id="IPR015943">
    <property type="entry name" value="WD40/YVTN_repeat-like_dom_sf"/>
</dbReference>
<dbReference type="GO" id="GO:0005789">
    <property type="term" value="C:endoplasmic reticulum membrane"/>
    <property type="evidence" value="ECO:0007669"/>
    <property type="project" value="UniProtKB-SubCell"/>
</dbReference>
<dbReference type="InterPro" id="IPR012908">
    <property type="entry name" value="PGAP1-ab_dom-like"/>
</dbReference>
<feature type="compositionally biased region" description="Low complexity" evidence="5">
    <location>
        <begin position="29"/>
        <end position="42"/>
    </location>
</feature>
<comment type="function">
    <text evidence="1 4">Involved in inositol deacylation of GPI-anchored proteins which plays important roles in the quality control and ER-associated degradation of GPI-anchored proteins.</text>
</comment>